<feature type="transmembrane region" description="Helical" evidence="2">
    <location>
        <begin position="159"/>
        <end position="180"/>
    </location>
</feature>
<keyword evidence="2" id="KW-1133">Transmembrane helix</keyword>
<keyword evidence="4" id="KW-1185">Reference proteome</keyword>
<proteinExistence type="predicted"/>
<evidence type="ECO:0000256" key="1">
    <source>
        <dbReference type="SAM" id="MobiDB-lite"/>
    </source>
</evidence>
<evidence type="ECO:0008006" key="5">
    <source>
        <dbReference type="Google" id="ProtNLM"/>
    </source>
</evidence>
<dbReference type="RefSeq" id="WP_285611562.1">
    <property type="nucleotide sequence ID" value="NZ_BSSD01000006.1"/>
</dbReference>
<evidence type="ECO:0000313" key="3">
    <source>
        <dbReference type="EMBL" id="GLW93197.1"/>
    </source>
</evidence>
<feature type="transmembrane region" description="Helical" evidence="2">
    <location>
        <begin position="33"/>
        <end position="54"/>
    </location>
</feature>
<evidence type="ECO:0000313" key="4">
    <source>
        <dbReference type="Proteomes" id="UP001165042"/>
    </source>
</evidence>
<comment type="caution">
    <text evidence="3">The sequence shown here is derived from an EMBL/GenBank/DDBJ whole genome shotgun (WGS) entry which is preliminary data.</text>
</comment>
<feature type="compositionally biased region" description="Low complexity" evidence="1">
    <location>
        <begin position="1"/>
        <end position="16"/>
    </location>
</feature>
<protein>
    <recommendedName>
        <fullName evidence="5">Mannosyltransferase (PIG-V)</fullName>
    </recommendedName>
</protein>
<feature type="transmembrane region" description="Helical" evidence="2">
    <location>
        <begin position="125"/>
        <end position="147"/>
    </location>
</feature>
<feature type="transmembrane region" description="Helical" evidence="2">
    <location>
        <begin position="316"/>
        <end position="338"/>
    </location>
</feature>
<name>A0A9W6V9D5_9PSEU</name>
<feature type="transmembrane region" description="Helical" evidence="2">
    <location>
        <begin position="367"/>
        <end position="385"/>
    </location>
</feature>
<organism evidence="3 4">
    <name type="scientific">Actinokineospora globicatena</name>
    <dbReference type="NCBI Taxonomy" id="103729"/>
    <lineage>
        <taxon>Bacteria</taxon>
        <taxon>Bacillati</taxon>
        <taxon>Actinomycetota</taxon>
        <taxon>Actinomycetes</taxon>
        <taxon>Pseudonocardiales</taxon>
        <taxon>Pseudonocardiaceae</taxon>
        <taxon>Actinokineospora</taxon>
    </lineage>
</organism>
<sequence>MTDVTTAPSQAAAPTTEPERAPSRLRAFAASDWARTLVIVLAWHAVLTAVAILFQGTIPLSEGYPTRLLGPEPSLLSHTTRWDGEAYYMILHGAYSDPATAWSPAFYPFFPFCVWLVQTITFGKVGFLAAGMLVNLVASWLAVTALLKIARHFLAGERGAWLVVAAYLTAPTAFFLHVFYTEAVFCALGFWAFLFALRRQWVWMGLVLMPLTATRITAVLFVGLCFLEFWRSRDWRLRGLLSWHLLWFPASLAGFAAYTVLLKIMTGDPLAMFHAYEHAKSWAYHVTNPNFVGTFLTEVGISWDALATRMPTNWQLLSHVLPVVGLVVLAACSVYLFVALRKDGLPLALFGLASFAMFTFNSNVVSVHRYLLPCVVIYIALVLAAQRHRVLRPALHIYLYATTVVQAMIYLLFVAGYWAG</sequence>
<feature type="transmembrane region" description="Helical" evidence="2">
    <location>
        <begin position="397"/>
        <end position="419"/>
    </location>
</feature>
<dbReference type="EMBL" id="BSSD01000006">
    <property type="protein sequence ID" value="GLW93197.1"/>
    <property type="molecule type" value="Genomic_DNA"/>
</dbReference>
<keyword evidence="2" id="KW-0812">Transmembrane</keyword>
<gene>
    <name evidence="3" type="ORF">Aglo03_40130</name>
</gene>
<feature type="region of interest" description="Disordered" evidence="1">
    <location>
        <begin position="1"/>
        <end position="20"/>
    </location>
</feature>
<dbReference type="AlphaFoldDB" id="A0A9W6V9D5"/>
<accession>A0A9W6V9D5</accession>
<dbReference type="Proteomes" id="UP001165042">
    <property type="component" value="Unassembled WGS sequence"/>
</dbReference>
<reference evidence="3" key="1">
    <citation type="submission" date="2023-02" db="EMBL/GenBank/DDBJ databases">
        <title>Actinokineospora globicatena NBRC 15670.</title>
        <authorList>
            <person name="Ichikawa N."/>
            <person name="Sato H."/>
            <person name="Tonouchi N."/>
        </authorList>
    </citation>
    <scope>NUCLEOTIDE SEQUENCE</scope>
    <source>
        <strain evidence="3">NBRC 15670</strain>
    </source>
</reference>
<keyword evidence="2" id="KW-0472">Membrane</keyword>
<feature type="transmembrane region" description="Helical" evidence="2">
    <location>
        <begin position="200"/>
        <end position="227"/>
    </location>
</feature>
<evidence type="ECO:0000256" key="2">
    <source>
        <dbReference type="SAM" id="Phobius"/>
    </source>
</evidence>
<feature type="transmembrane region" description="Helical" evidence="2">
    <location>
        <begin position="239"/>
        <end position="261"/>
    </location>
</feature>